<dbReference type="Proteomes" id="UP000296352">
    <property type="component" value="Chromosome"/>
</dbReference>
<dbReference type="AlphaFoldDB" id="A0A4P7QDH8"/>
<dbReference type="EMBL" id="CP039247">
    <property type="protein sequence ID" value="QCB27423.1"/>
    <property type="molecule type" value="Genomic_DNA"/>
</dbReference>
<sequence>MLHGPLLPAHRGRAYSPVSPYFSRGGLGFVLFRGEPN</sequence>
<reference evidence="1 2" key="1">
    <citation type="submission" date="2019-04" db="EMBL/GenBank/DDBJ databases">
        <title>Corynebacterium endometrii sp. nov., isolated from the uterus of a cow with endometritis.</title>
        <authorList>
            <person name="Ballas P."/>
            <person name="Ruckert C."/>
            <person name="Wagener K."/>
            <person name="Drillich M."/>
            <person name="Kaempfer P."/>
            <person name="Busse H.-J."/>
            <person name="Ehling-Schulz M."/>
        </authorList>
    </citation>
    <scope>NUCLEOTIDE SEQUENCE [LARGE SCALE GENOMIC DNA]</scope>
    <source>
        <strain evidence="1 2">LMM-1653</strain>
    </source>
</reference>
<accession>A0A4P7QDH8</accession>
<gene>
    <name evidence="1" type="ORF">CENDO_00565</name>
</gene>
<name>A0A4P7QDH8_9CORY</name>
<protein>
    <submittedName>
        <fullName evidence="1">Uncharacterized protein</fullName>
    </submittedName>
</protein>
<keyword evidence="2" id="KW-1185">Reference proteome</keyword>
<evidence type="ECO:0000313" key="1">
    <source>
        <dbReference type="EMBL" id="QCB27423.1"/>
    </source>
</evidence>
<dbReference type="KEGG" id="cee:CENDO_00565"/>
<evidence type="ECO:0000313" key="2">
    <source>
        <dbReference type="Proteomes" id="UP000296352"/>
    </source>
</evidence>
<proteinExistence type="predicted"/>
<organism evidence="1 2">
    <name type="scientific">Corynebacterium endometrii</name>
    <dbReference type="NCBI Taxonomy" id="2488819"/>
    <lineage>
        <taxon>Bacteria</taxon>
        <taxon>Bacillati</taxon>
        <taxon>Actinomycetota</taxon>
        <taxon>Actinomycetes</taxon>
        <taxon>Mycobacteriales</taxon>
        <taxon>Corynebacteriaceae</taxon>
        <taxon>Corynebacterium</taxon>
    </lineage>
</organism>